<feature type="domain" description="BBS7 platform" evidence="1">
    <location>
        <begin position="9"/>
        <end position="80"/>
    </location>
</feature>
<comment type="caution">
    <text evidence="2">The sequence shown here is derived from an EMBL/GenBank/DDBJ whole genome shotgun (WGS) entry which is preliminary data.</text>
</comment>
<evidence type="ECO:0000313" key="2">
    <source>
        <dbReference type="EMBL" id="KAF5826178.1"/>
    </source>
</evidence>
<evidence type="ECO:0000313" key="3">
    <source>
        <dbReference type="Proteomes" id="UP000815325"/>
    </source>
</evidence>
<dbReference type="PANTHER" id="PTHR16074">
    <property type="entry name" value="BARDET-BIEDL SYNDROME 7 PROTEIN"/>
    <property type="match status" value="1"/>
</dbReference>
<evidence type="ECO:0000259" key="1">
    <source>
        <dbReference type="Pfam" id="PF23361"/>
    </source>
</evidence>
<name>A0ABQ7FV23_DUNSA</name>
<dbReference type="Proteomes" id="UP000815325">
    <property type="component" value="Unassembled WGS sequence"/>
</dbReference>
<accession>A0ABQ7FV23</accession>
<reference evidence="2" key="1">
    <citation type="submission" date="2017-08" db="EMBL/GenBank/DDBJ databases">
        <authorList>
            <person name="Polle J.E."/>
            <person name="Barry K."/>
            <person name="Cushman J."/>
            <person name="Schmutz J."/>
            <person name="Tran D."/>
            <person name="Hathwaick L.T."/>
            <person name="Yim W.C."/>
            <person name="Jenkins J."/>
            <person name="Mckie-Krisberg Z.M."/>
            <person name="Prochnik S."/>
            <person name="Lindquist E."/>
            <person name="Dockter R.B."/>
            <person name="Adam C."/>
            <person name="Molina H."/>
            <person name="Bunkerborg J."/>
            <person name="Jin E."/>
            <person name="Buchheim M."/>
            <person name="Magnuson J."/>
        </authorList>
    </citation>
    <scope>NUCLEOTIDE SEQUENCE</scope>
    <source>
        <strain evidence="2">CCAP 19/18</strain>
    </source>
</reference>
<dbReference type="InterPro" id="IPR056333">
    <property type="entry name" value="BBS7_pf_dom"/>
</dbReference>
<dbReference type="PANTHER" id="PTHR16074:SF4">
    <property type="entry name" value="BARDET-BIEDL SYNDROME 7 PROTEIN"/>
    <property type="match status" value="1"/>
</dbReference>
<organism evidence="2 3">
    <name type="scientific">Dunaliella salina</name>
    <name type="common">Green alga</name>
    <name type="synonym">Protococcus salinus</name>
    <dbReference type="NCBI Taxonomy" id="3046"/>
    <lineage>
        <taxon>Eukaryota</taxon>
        <taxon>Viridiplantae</taxon>
        <taxon>Chlorophyta</taxon>
        <taxon>core chlorophytes</taxon>
        <taxon>Chlorophyceae</taxon>
        <taxon>CS clade</taxon>
        <taxon>Chlamydomonadales</taxon>
        <taxon>Dunaliellaceae</taxon>
        <taxon>Dunaliella</taxon>
    </lineage>
</organism>
<dbReference type="EMBL" id="MU071228">
    <property type="protein sequence ID" value="KAF5826178.1"/>
    <property type="molecule type" value="Genomic_DNA"/>
</dbReference>
<sequence>MQIPSLCLHSRITETDPMRPTSELSFTGTFSMSDMHAWVSRLLPDVPPTVHDTNEVYLAFTNAVLGMQLSCRWVSGAEAFDRGRRFSKVVWVKHMEQQCQ</sequence>
<protein>
    <recommendedName>
        <fullName evidence="1">BBS7 platform domain-containing protein</fullName>
    </recommendedName>
</protein>
<dbReference type="Pfam" id="PF23361">
    <property type="entry name" value="BBS7_pf"/>
    <property type="match status" value="1"/>
</dbReference>
<keyword evidence="3" id="KW-1185">Reference proteome</keyword>
<proteinExistence type="predicted"/>
<gene>
    <name evidence="2" type="ORF">DUNSADRAFT_4303</name>
</gene>